<dbReference type="EMBL" id="CAFBMK010000183">
    <property type="protein sequence ID" value="CAB4933771.1"/>
    <property type="molecule type" value="Genomic_DNA"/>
</dbReference>
<reference evidence="1" key="1">
    <citation type="submission" date="2020-05" db="EMBL/GenBank/DDBJ databases">
        <authorList>
            <person name="Chiriac C."/>
            <person name="Salcher M."/>
            <person name="Ghai R."/>
            <person name="Kavagutti S V."/>
        </authorList>
    </citation>
    <scope>NUCLEOTIDE SEQUENCE</scope>
</reference>
<gene>
    <name evidence="1" type="ORF">UFOPK3564_02529</name>
</gene>
<protein>
    <submittedName>
        <fullName evidence="1">Unannotated protein</fullName>
    </submittedName>
</protein>
<name>A0A6J7ISN9_9ZZZZ</name>
<evidence type="ECO:0000313" key="1">
    <source>
        <dbReference type="EMBL" id="CAB4933771.1"/>
    </source>
</evidence>
<organism evidence="1">
    <name type="scientific">freshwater metagenome</name>
    <dbReference type="NCBI Taxonomy" id="449393"/>
    <lineage>
        <taxon>unclassified sequences</taxon>
        <taxon>metagenomes</taxon>
        <taxon>ecological metagenomes</taxon>
    </lineage>
</organism>
<dbReference type="AlphaFoldDB" id="A0A6J7ISN9"/>
<sequence length="47" mass="5297">MLLALLRPVLRYSYTREAYVLRLVGNDRGPVFVTAEHEALEPPAPSD</sequence>
<proteinExistence type="predicted"/>
<accession>A0A6J7ISN9</accession>